<keyword evidence="4 6" id="KW-1133">Transmembrane helix</keyword>
<proteinExistence type="predicted"/>
<evidence type="ECO:0000256" key="3">
    <source>
        <dbReference type="ARBA" id="ARBA00022692"/>
    </source>
</evidence>
<keyword evidence="8" id="KW-1185">Reference proteome</keyword>
<feature type="transmembrane region" description="Helical" evidence="6">
    <location>
        <begin position="374"/>
        <end position="395"/>
    </location>
</feature>
<feature type="transmembrane region" description="Helical" evidence="6">
    <location>
        <begin position="273"/>
        <end position="296"/>
    </location>
</feature>
<dbReference type="Proteomes" id="UP001595904">
    <property type="component" value="Unassembled WGS sequence"/>
</dbReference>
<feature type="transmembrane region" description="Helical" evidence="6">
    <location>
        <begin position="131"/>
        <end position="152"/>
    </location>
</feature>
<evidence type="ECO:0000256" key="6">
    <source>
        <dbReference type="SAM" id="Phobius"/>
    </source>
</evidence>
<keyword evidence="2" id="KW-0813">Transport</keyword>
<keyword evidence="5 6" id="KW-0472">Membrane</keyword>
<evidence type="ECO:0000256" key="2">
    <source>
        <dbReference type="ARBA" id="ARBA00022448"/>
    </source>
</evidence>
<feature type="transmembrane region" description="Helical" evidence="6">
    <location>
        <begin position="100"/>
        <end position="124"/>
    </location>
</feature>
<dbReference type="Pfam" id="PF13520">
    <property type="entry name" value="AA_permease_2"/>
    <property type="match status" value="1"/>
</dbReference>
<dbReference type="Gene3D" id="1.20.1740.10">
    <property type="entry name" value="Amino acid/polyamine transporter I"/>
    <property type="match status" value="1"/>
</dbReference>
<dbReference type="RefSeq" id="WP_380602423.1">
    <property type="nucleotide sequence ID" value="NZ_JBHSDU010000014.1"/>
</dbReference>
<reference evidence="8" key="1">
    <citation type="journal article" date="2019" name="Int. J. Syst. Evol. Microbiol.">
        <title>The Global Catalogue of Microorganisms (GCM) 10K type strain sequencing project: providing services to taxonomists for standard genome sequencing and annotation.</title>
        <authorList>
            <consortium name="The Broad Institute Genomics Platform"/>
            <consortium name="The Broad Institute Genome Sequencing Center for Infectious Disease"/>
            <person name="Wu L."/>
            <person name="Ma J."/>
        </authorList>
    </citation>
    <scope>NUCLEOTIDE SEQUENCE [LARGE SCALE GENOMIC DNA]</scope>
    <source>
        <strain evidence="8">CGMCC 1.10759</strain>
    </source>
</reference>
<name>A0ABV8SZ58_9GAMM</name>
<dbReference type="InterPro" id="IPR002293">
    <property type="entry name" value="AA/rel_permease1"/>
</dbReference>
<feature type="transmembrane region" description="Helical" evidence="6">
    <location>
        <begin position="401"/>
        <end position="421"/>
    </location>
</feature>
<evidence type="ECO:0000256" key="5">
    <source>
        <dbReference type="ARBA" id="ARBA00023136"/>
    </source>
</evidence>
<feature type="transmembrane region" description="Helical" evidence="6">
    <location>
        <begin position="458"/>
        <end position="478"/>
    </location>
</feature>
<dbReference type="PANTHER" id="PTHR43243">
    <property type="entry name" value="INNER MEMBRANE TRANSPORTER YGJI-RELATED"/>
    <property type="match status" value="1"/>
</dbReference>
<keyword evidence="3 6" id="KW-0812">Transmembrane</keyword>
<feature type="transmembrane region" description="Helical" evidence="6">
    <location>
        <begin position="164"/>
        <end position="187"/>
    </location>
</feature>
<protein>
    <submittedName>
        <fullName evidence="7">Amino acid permease</fullName>
    </submittedName>
</protein>
<evidence type="ECO:0000313" key="8">
    <source>
        <dbReference type="Proteomes" id="UP001595904"/>
    </source>
</evidence>
<comment type="caution">
    <text evidence="7">The sequence shown here is derived from an EMBL/GenBank/DDBJ whole genome shotgun (WGS) entry which is preliminary data.</text>
</comment>
<comment type="subcellular location">
    <subcellularLocation>
        <location evidence="1">Membrane</location>
        <topology evidence="1">Multi-pass membrane protein</topology>
    </subcellularLocation>
</comment>
<sequence>MERGSGLSRLFERKSIESLVAQAPASAALPRTLSFFSLTCFGVGSTIGAGIFVLTGTVAAEHAGPAVVLSFVLASIACALAGLCYAEFASMVPVAGSAYTYAYATLGEAVAWTIGWCLVLEYLFASSLIAIGWAGYATSMAADFGLVLPAALTQAPLDVTANGLVATGGIFNVPAAAVVVLCTALLLAGTQLSARVNDLIVVVKVVAILIVGIAGLMFVQVDHWTPFLPANTGTFGNFGLSGVATGAAIVFYAYVGFDAVSAMSQETREAQHVVPWALIASLVICTVLYVLVALMVTGLTDYRELGVADPVYVALAAAGPALAWTKPLIGAVVVVGLISALLVTLLGQVRIFYGMSRDGLLPPAFVAVHPRWRTPHIGTLVTGASAALIAGAFPLQLLGELISIGTLLAFAIVCLGVIVLRRGRPDLPRPFRVPGYPLVPVAGILVCVALMASLPRDTWVRLAIWLLIGAALYAAYGLKHSKLRRS</sequence>
<accession>A0ABV8SZ58</accession>
<feature type="transmembrane region" description="Helical" evidence="6">
    <location>
        <begin position="433"/>
        <end position="452"/>
    </location>
</feature>
<evidence type="ECO:0000256" key="1">
    <source>
        <dbReference type="ARBA" id="ARBA00004141"/>
    </source>
</evidence>
<dbReference type="EMBL" id="JBHSDU010000014">
    <property type="protein sequence ID" value="MFC4312757.1"/>
    <property type="molecule type" value="Genomic_DNA"/>
</dbReference>
<gene>
    <name evidence="7" type="ORF">ACFPN2_26970</name>
</gene>
<evidence type="ECO:0000313" key="7">
    <source>
        <dbReference type="EMBL" id="MFC4312757.1"/>
    </source>
</evidence>
<feature type="transmembrane region" description="Helical" evidence="6">
    <location>
        <begin position="199"/>
        <end position="218"/>
    </location>
</feature>
<dbReference type="PANTHER" id="PTHR43243:SF4">
    <property type="entry name" value="CATIONIC AMINO ACID TRANSPORTER 4"/>
    <property type="match status" value="1"/>
</dbReference>
<evidence type="ECO:0000256" key="4">
    <source>
        <dbReference type="ARBA" id="ARBA00022989"/>
    </source>
</evidence>
<feature type="transmembrane region" description="Helical" evidence="6">
    <location>
        <begin position="328"/>
        <end position="353"/>
    </location>
</feature>
<feature type="transmembrane region" description="Helical" evidence="6">
    <location>
        <begin position="238"/>
        <end position="261"/>
    </location>
</feature>
<feature type="transmembrane region" description="Helical" evidence="6">
    <location>
        <begin position="66"/>
        <end position="88"/>
    </location>
</feature>
<feature type="transmembrane region" description="Helical" evidence="6">
    <location>
        <begin position="33"/>
        <end position="54"/>
    </location>
</feature>
<dbReference type="PIRSF" id="PIRSF006060">
    <property type="entry name" value="AA_transporter"/>
    <property type="match status" value="1"/>
</dbReference>
<organism evidence="7 8">
    <name type="scientific">Steroidobacter flavus</name>
    <dbReference type="NCBI Taxonomy" id="1842136"/>
    <lineage>
        <taxon>Bacteria</taxon>
        <taxon>Pseudomonadati</taxon>
        <taxon>Pseudomonadota</taxon>
        <taxon>Gammaproteobacteria</taxon>
        <taxon>Steroidobacterales</taxon>
        <taxon>Steroidobacteraceae</taxon>
        <taxon>Steroidobacter</taxon>
    </lineage>
</organism>